<gene>
    <name evidence="1" type="ORF">AAJCM20276_06290</name>
</gene>
<proteinExistence type="predicted"/>
<accession>A0A6S6PH65</accession>
<dbReference type="RefSeq" id="WP_180952914.1">
    <property type="nucleotide sequence ID" value="NZ_BEWK01000101.1"/>
</dbReference>
<evidence type="ECO:0000313" key="1">
    <source>
        <dbReference type="EMBL" id="BCI66005.1"/>
    </source>
</evidence>
<protein>
    <submittedName>
        <fullName evidence="1">Uncharacterized protein</fullName>
    </submittedName>
</protein>
<dbReference type="AlphaFoldDB" id="A0A6S6PH65"/>
<dbReference type="EMBL" id="AP023326">
    <property type="protein sequence ID" value="BCI66005.1"/>
    <property type="molecule type" value="Genomic_DNA"/>
</dbReference>
<reference evidence="1 2" key="1">
    <citation type="submission" date="2020-07" db="EMBL/GenBank/DDBJ databases">
        <title>Complete Genome Sequence of an acetic acid bacterium, Acetobacter aceti JCM20276.</title>
        <authorList>
            <person name="Hirose Y."/>
            <person name="Mihara H."/>
        </authorList>
    </citation>
    <scope>NUCLEOTIDE SEQUENCE [LARGE SCALE GENOMIC DNA]</scope>
    <source>
        <strain evidence="1 2">JCM20276</strain>
    </source>
</reference>
<organism evidence="1 2">
    <name type="scientific">Acetobacter aceti</name>
    <dbReference type="NCBI Taxonomy" id="435"/>
    <lineage>
        <taxon>Bacteria</taxon>
        <taxon>Pseudomonadati</taxon>
        <taxon>Pseudomonadota</taxon>
        <taxon>Alphaproteobacteria</taxon>
        <taxon>Acetobacterales</taxon>
        <taxon>Acetobacteraceae</taxon>
        <taxon>Acetobacter</taxon>
        <taxon>Acetobacter subgen. Acetobacter</taxon>
    </lineage>
</organism>
<sequence length="93" mass="11327">MIKKPYKYIDDPLFFTKENGYWKDSTLEDELESFEYMKEHRFDLDLAFPELGDPLEGIENPTFDDYIDIMVKFSNELHYPKLRKRRKKLTPEL</sequence>
<name>A0A6S6PH65_ACEAC</name>
<dbReference type="Proteomes" id="UP000515220">
    <property type="component" value="Chromosome"/>
</dbReference>
<evidence type="ECO:0000313" key="2">
    <source>
        <dbReference type="Proteomes" id="UP000515220"/>
    </source>
</evidence>